<dbReference type="EnsemblMetazoa" id="GPPI034552-RA">
    <property type="protein sequence ID" value="GPPI034552-PA"/>
    <property type="gene ID" value="GPPI034552"/>
</dbReference>
<keyword evidence="2" id="KW-1185">Reference proteome</keyword>
<sequence length="94" mass="10516">MDSINMPPFKGKFVLDVLGNIGRPANIEEIFEYCCLNHPVVSNYLLNAIKTAIDVGVRHGFVDKIDESYYALTMTLNPNGNRSLSKADGQKRQQ</sequence>
<evidence type="ECO:0000313" key="1">
    <source>
        <dbReference type="EnsemblMetazoa" id="GPPI034552-PA"/>
    </source>
</evidence>
<dbReference type="AlphaFoldDB" id="A0A1B0BM91"/>
<reference evidence="1" key="2">
    <citation type="submission" date="2020-05" db="UniProtKB">
        <authorList>
            <consortium name="EnsemblMetazoa"/>
        </authorList>
    </citation>
    <scope>IDENTIFICATION</scope>
    <source>
        <strain evidence="1">IAEA</strain>
    </source>
</reference>
<accession>A0A1B0BM91</accession>
<organism evidence="1 2">
    <name type="scientific">Glossina palpalis gambiensis</name>
    <dbReference type="NCBI Taxonomy" id="67801"/>
    <lineage>
        <taxon>Eukaryota</taxon>
        <taxon>Metazoa</taxon>
        <taxon>Ecdysozoa</taxon>
        <taxon>Arthropoda</taxon>
        <taxon>Hexapoda</taxon>
        <taxon>Insecta</taxon>
        <taxon>Pterygota</taxon>
        <taxon>Neoptera</taxon>
        <taxon>Endopterygota</taxon>
        <taxon>Diptera</taxon>
        <taxon>Brachycera</taxon>
        <taxon>Muscomorpha</taxon>
        <taxon>Hippoboscoidea</taxon>
        <taxon>Glossinidae</taxon>
        <taxon>Glossina</taxon>
    </lineage>
</organism>
<dbReference type="VEuPathDB" id="VectorBase:GPPI034552"/>
<evidence type="ECO:0008006" key="3">
    <source>
        <dbReference type="Google" id="ProtNLM"/>
    </source>
</evidence>
<proteinExistence type="predicted"/>
<protein>
    <recommendedName>
        <fullName evidence="3">DUF4777 domain-containing protein</fullName>
    </recommendedName>
</protein>
<dbReference type="Proteomes" id="UP000092460">
    <property type="component" value="Unassembled WGS sequence"/>
</dbReference>
<evidence type="ECO:0000313" key="2">
    <source>
        <dbReference type="Proteomes" id="UP000092460"/>
    </source>
</evidence>
<reference evidence="2" key="1">
    <citation type="submission" date="2015-01" db="EMBL/GenBank/DDBJ databases">
        <authorList>
            <person name="Aksoy S."/>
            <person name="Warren W."/>
            <person name="Wilson R.K."/>
        </authorList>
    </citation>
    <scope>NUCLEOTIDE SEQUENCE [LARGE SCALE GENOMIC DNA]</scope>
    <source>
        <strain evidence="2">IAEA</strain>
    </source>
</reference>
<name>A0A1B0BM91_9MUSC</name>
<dbReference type="EMBL" id="JXJN01016735">
    <property type="status" value="NOT_ANNOTATED_CDS"/>
    <property type="molecule type" value="Genomic_DNA"/>
</dbReference>